<keyword evidence="1" id="KW-0732">Signal</keyword>
<dbReference type="AlphaFoldDB" id="X6MF81"/>
<feature type="chain" id="PRO_5004975294" evidence="1">
    <location>
        <begin position="26"/>
        <end position="316"/>
    </location>
</feature>
<reference evidence="2 3" key="1">
    <citation type="journal article" date="2013" name="Curr. Biol.">
        <title>The Genome of the Foraminiferan Reticulomyxa filosa.</title>
        <authorList>
            <person name="Glockner G."/>
            <person name="Hulsmann N."/>
            <person name="Schleicher M."/>
            <person name="Noegel A.A."/>
            <person name="Eichinger L."/>
            <person name="Gallinger C."/>
            <person name="Pawlowski J."/>
            <person name="Sierra R."/>
            <person name="Euteneuer U."/>
            <person name="Pillet L."/>
            <person name="Moustafa A."/>
            <person name="Platzer M."/>
            <person name="Groth M."/>
            <person name="Szafranski K."/>
            <person name="Schliwa M."/>
        </authorList>
    </citation>
    <scope>NUCLEOTIDE SEQUENCE [LARGE SCALE GENOMIC DNA]</scope>
</reference>
<sequence length="316" mass="35669">MDSSLVYENILIALQVLIVVPVVSSANMWPETTQTENGQKHSNNQNNMVILITAWNTLINHSIIQMWKSKMWICVQFPQDHSSVGVSSVQNFNDGYVQLKEQKYTYSQKNAEHQSNAEYIYIKTSAMNTSQHTSGISSLLYVLISKSLSHRYITVIKRSNGKKMFMKKKVRGGGVIICMMDLIFNGFFKKKQKYSVCTSYEVEAGVMVMTSTLQLNGVCKLFEKSVANIAFDALFVANCSSTTLVQMYRVPTKINYDSKCMHSPASTSKLSSQTLATSSCINKSIIAKSKFYQQNVDDMDEKGEKDNNDNFDTWSN</sequence>
<feature type="signal peptide" evidence="1">
    <location>
        <begin position="1"/>
        <end position="25"/>
    </location>
</feature>
<evidence type="ECO:0000313" key="2">
    <source>
        <dbReference type="EMBL" id="ETO12678.1"/>
    </source>
</evidence>
<keyword evidence="3" id="KW-1185">Reference proteome</keyword>
<accession>X6MF81</accession>
<comment type="caution">
    <text evidence="2">The sequence shown here is derived from an EMBL/GenBank/DDBJ whole genome shotgun (WGS) entry which is preliminary data.</text>
</comment>
<dbReference type="Proteomes" id="UP000023152">
    <property type="component" value="Unassembled WGS sequence"/>
</dbReference>
<protein>
    <submittedName>
        <fullName evidence="2">Uncharacterized protein</fullName>
    </submittedName>
</protein>
<evidence type="ECO:0000313" key="3">
    <source>
        <dbReference type="Proteomes" id="UP000023152"/>
    </source>
</evidence>
<dbReference type="EMBL" id="ASPP01021218">
    <property type="protein sequence ID" value="ETO12678.1"/>
    <property type="molecule type" value="Genomic_DNA"/>
</dbReference>
<evidence type="ECO:0000256" key="1">
    <source>
        <dbReference type="SAM" id="SignalP"/>
    </source>
</evidence>
<organism evidence="2 3">
    <name type="scientific">Reticulomyxa filosa</name>
    <dbReference type="NCBI Taxonomy" id="46433"/>
    <lineage>
        <taxon>Eukaryota</taxon>
        <taxon>Sar</taxon>
        <taxon>Rhizaria</taxon>
        <taxon>Retaria</taxon>
        <taxon>Foraminifera</taxon>
        <taxon>Monothalamids</taxon>
        <taxon>Reticulomyxidae</taxon>
        <taxon>Reticulomyxa</taxon>
    </lineage>
</organism>
<gene>
    <name evidence="2" type="ORF">RFI_24697</name>
</gene>
<proteinExistence type="predicted"/>
<name>X6MF81_RETFI</name>